<gene>
    <name evidence="2" type="ORF">ANCDUO_03959</name>
</gene>
<dbReference type="EMBL" id="KN727422">
    <property type="protein sequence ID" value="KIH65716.1"/>
    <property type="molecule type" value="Genomic_DNA"/>
</dbReference>
<sequence>MSHRYNPELAQAEELPSGQRECPATDRRLPIMEEVAQHRAERFEPVQELLLQSDPVCAYGT</sequence>
<dbReference type="Proteomes" id="UP000054047">
    <property type="component" value="Unassembled WGS sequence"/>
</dbReference>
<evidence type="ECO:0000313" key="2">
    <source>
        <dbReference type="EMBL" id="KIH65716.1"/>
    </source>
</evidence>
<proteinExistence type="predicted"/>
<accession>A0A0C2H892</accession>
<organism evidence="2 3">
    <name type="scientific">Ancylostoma duodenale</name>
    <dbReference type="NCBI Taxonomy" id="51022"/>
    <lineage>
        <taxon>Eukaryota</taxon>
        <taxon>Metazoa</taxon>
        <taxon>Ecdysozoa</taxon>
        <taxon>Nematoda</taxon>
        <taxon>Chromadorea</taxon>
        <taxon>Rhabditida</taxon>
        <taxon>Rhabditina</taxon>
        <taxon>Rhabditomorpha</taxon>
        <taxon>Strongyloidea</taxon>
        <taxon>Ancylostomatidae</taxon>
        <taxon>Ancylostomatinae</taxon>
        <taxon>Ancylostoma</taxon>
    </lineage>
</organism>
<name>A0A0C2H892_9BILA</name>
<reference evidence="2 3" key="1">
    <citation type="submission" date="2013-12" db="EMBL/GenBank/DDBJ databases">
        <title>Draft genome of the parsitic nematode Ancylostoma duodenale.</title>
        <authorList>
            <person name="Mitreva M."/>
        </authorList>
    </citation>
    <scope>NUCLEOTIDE SEQUENCE [LARGE SCALE GENOMIC DNA]</scope>
    <source>
        <strain evidence="2 3">Zhejiang</strain>
    </source>
</reference>
<protein>
    <submittedName>
        <fullName evidence="2">Uncharacterized protein</fullName>
    </submittedName>
</protein>
<evidence type="ECO:0000256" key="1">
    <source>
        <dbReference type="SAM" id="MobiDB-lite"/>
    </source>
</evidence>
<keyword evidence="3" id="KW-1185">Reference proteome</keyword>
<evidence type="ECO:0000313" key="3">
    <source>
        <dbReference type="Proteomes" id="UP000054047"/>
    </source>
</evidence>
<dbReference type="AlphaFoldDB" id="A0A0C2H892"/>
<feature type="region of interest" description="Disordered" evidence="1">
    <location>
        <begin position="1"/>
        <end position="22"/>
    </location>
</feature>